<dbReference type="Proteomes" id="UP000541421">
    <property type="component" value="Unassembled WGS sequence"/>
</dbReference>
<sequence>MRKKTFFGGLIIALAAIYPIASNYHGSKLHEHIDQKVADLNHYLHDSLGINYSVDARLEKSGIFASHYIVSIKDEKGNDIPFLQHDVEHGPFPWSNLKEGHFAPISYNSKVTLVRNQYTEQLFTSTKDDQPLLIEYSLGYDQQLKGKLSTARFKMQTTENGVTESSTINPYTLEFSADKDFKNIHLQDFSSGSESRLSDKDISLLTKASEYASSSDIRQQDKKLSIHSKSKIKDYFIDINDVFSLRATPIDSQFTLDNDGNITNIRSQASTQNLSILDTAVGQFETAIGFQRVNSDALGQLTKVMSNILVDFIRQGIQNNWQNSDEIAEQIMSPHILPLSGAGIALLNDSPLVTFGPIIHTNAGGTANIKADIGLLMPPLSASSQEEALLNSISDVDIQLSATKAWAVQTLMDVATITAKKHQLAAPSDQDKPELVAIIDDVAQALIASELAIDKDGVLQFTLKATPEKGKPIITTKTVTFNGEEIPVWGLALKLGQSTDKANALLQASDVSNRLLTFLARFGVKGPTNP</sequence>
<name>A0A7Y4L7S1_9BURK</name>
<dbReference type="RefSeq" id="WP_171587556.1">
    <property type="nucleotide sequence ID" value="NZ_JABGBO010000001.1"/>
</dbReference>
<dbReference type="InterPro" id="IPR010352">
    <property type="entry name" value="DUF945"/>
</dbReference>
<reference evidence="1 2" key="1">
    <citation type="submission" date="2020-05" db="EMBL/GenBank/DDBJ databases">
        <authorList>
            <person name="Niu N."/>
        </authorList>
    </citation>
    <scope>NUCLEOTIDE SEQUENCE [LARGE SCALE GENOMIC DNA]</scope>
    <source>
        <strain evidence="1 2">LMG10982</strain>
    </source>
</reference>
<proteinExistence type="predicted"/>
<protein>
    <submittedName>
        <fullName evidence="1">DUF945 family protein</fullName>
    </submittedName>
</protein>
<dbReference type="AlphaFoldDB" id="A0A7Y4L7S1"/>
<organism evidence="1 2">
    <name type="scientific">Pelistega europaea</name>
    <dbReference type="NCBI Taxonomy" id="106147"/>
    <lineage>
        <taxon>Bacteria</taxon>
        <taxon>Pseudomonadati</taxon>
        <taxon>Pseudomonadota</taxon>
        <taxon>Betaproteobacteria</taxon>
        <taxon>Burkholderiales</taxon>
        <taxon>Alcaligenaceae</taxon>
        <taxon>Pelistega</taxon>
    </lineage>
</organism>
<dbReference type="Pfam" id="PF06097">
    <property type="entry name" value="DUF945"/>
    <property type="match status" value="1"/>
</dbReference>
<dbReference type="EMBL" id="JABGBO010000001">
    <property type="protein sequence ID" value="NOL48565.1"/>
    <property type="molecule type" value="Genomic_DNA"/>
</dbReference>
<gene>
    <name evidence="1" type="ORF">HKX40_00225</name>
</gene>
<evidence type="ECO:0000313" key="1">
    <source>
        <dbReference type="EMBL" id="NOL48565.1"/>
    </source>
</evidence>
<evidence type="ECO:0000313" key="2">
    <source>
        <dbReference type="Proteomes" id="UP000541421"/>
    </source>
</evidence>
<accession>A0A7Y4L7S1</accession>
<keyword evidence="2" id="KW-1185">Reference proteome</keyword>
<comment type="caution">
    <text evidence="1">The sequence shown here is derived from an EMBL/GenBank/DDBJ whole genome shotgun (WGS) entry which is preliminary data.</text>
</comment>